<feature type="region of interest" description="Disordered" evidence="1">
    <location>
        <begin position="294"/>
        <end position="316"/>
    </location>
</feature>
<sequence>MGEKNFYELLELIRNTRALSKNDLEVRRDLADGKYVYLAPTRVLPKQVYDELAPWRAYALRAVAIGLGMYKGAVVSRAAAALRGMWILHRYGGVVEVALPSGGTPSASKRMPGVRYREATFRDDELVMLHGVRTTTDVRTFIDIARYHGFREGIIAADWLLARGYQRDHILQEVHRMGRFVGKKTVLVCVAHATCLSESPYESLMRAELIQRAVTGWEFQRTIGGFRPDFLFDDFLILEIDGRSKYAERTAEVLLRERDRERALTNLGYVFIRVYPEDLIKHMDEVLRDIERARQARRARPGDAPENAPGPDSGSA</sequence>
<dbReference type="Pfam" id="PF04480">
    <property type="entry name" value="DUF559"/>
    <property type="match status" value="1"/>
</dbReference>
<accession>A0A7T0PFD9</accession>
<dbReference type="RefSeq" id="WP_165002707.1">
    <property type="nucleotide sequence ID" value="NZ_CP064955.1"/>
</dbReference>
<dbReference type="AlphaFoldDB" id="A0A7T0PFD9"/>
<reference evidence="3 4" key="1">
    <citation type="submission" date="2020-11" db="EMBL/GenBank/DDBJ databases">
        <title>Corynebacterium sp. MC1420.</title>
        <authorList>
            <person name="Zhou J."/>
        </authorList>
    </citation>
    <scope>NUCLEOTIDE SEQUENCE [LARGE SCALE GENOMIC DNA]</scope>
    <source>
        <strain evidence="3 4">MC1420</strain>
    </source>
</reference>
<evidence type="ECO:0000313" key="3">
    <source>
        <dbReference type="EMBL" id="QPK82742.1"/>
    </source>
</evidence>
<evidence type="ECO:0000259" key="2">
    <source>
        <dbReference type="Pfam" id="PF04480"/>
    </source>
</evidence>
<gene>
    <name evidence="3" type="ORF">G7Y29_07620</name>
</gene>
<evidence type="ECO:0000313" key="4">
    <source>
        <dbReference type="Proteomes" id="UP000594586"/>
    </source>
</evidence>
<feature type="domain" description="DUF559" evidence="2">
    <location>
        <begin position="207"/>
        <end position="292"/>
    </location>
</feature>
<protein>
    <submittedName>
        <fullName evidence="3">DUF559 domain-containing protein</fullName>
    </submittedName>
</protein>
<organism evidence="3 4">
    <name type="scientific">Corynebacterium qintianiae</name>
    <dbReference type="NCBI Taxonomy" id="2709392"/>
    <lineage>
        <taxon>Bacteria</taxon>
        <taxon>Bacillati</taxon>
        <taxon>Actinomycetota</taxon>
        <taxon>Actinomycetes</taxon>
        <taxon>Mycobacteriales</taxon>
        <taxon>Corynebacteriaceae</taxon>
        <taxon>Corynebacterium</taxon>
    </lineage>
</organism>
<dbReference type="KEGG" id="cqn:G7Y29_07620"/>
<dbReference type="InterPro" id="IPR007569">
    <property type="entry name" value="DUF559"/>
</dbReference>
<dbReference type="Gene3D" id="3.40.960.10">
    <property type="entry name" value="VSR Endonuclease"/>
    <property type="match status" value="1"/>
</dbReference>
<evidence type="ECO:0000256" key="1">
    <source>
        <dbReference type="SAM" id="MobiDB-lite"/>
    </source>
</evidence>
<proteinExistence type="predicted"/>
<keyword evidence="4" id="KW-1185">Reference proteome</keyword>
<dbReference type="Proteomes" id="UP000594586">
    <property type="component" value="Chromosome"/>
</dbReference>
<dbReference type="EMBL" id="CP064955">
    <property type="protein sequence ID" value="QPK82742.1"/>
    <property type="molecule type" value="Genomic_DNA"/>
</dbReference>
<name>A0A7T0PFD9_9CORY</name>